<dbReference type="SUPFAM" id="SSF56925">
    <property type="entry name" value="OMPA-like"/>
    <property type="match status" value="1"/>
</dbReference>
<dbReference type="PROSITE" id="PS00695">
    <property type="entry name" value="ENT_VIR_OMP_2"/>
    <property type="match status" value="1"/>
</dbReference>
<dbReference type="InterPro" id="IPR000758">
    <property type="entry name" value="Enterovir_OMP"/>
</dbReference>
<organism evidence="1 2">
    <name type="scientific">Pelovirga terrestris</name>
    <dbReference type="NCBI Taxonomy" id="2771352"/>
    <lineage>
        <taxon>Bacteria</taxon>
        <taxon>Pseudomonadati</taxon>
        <taxon>Thermodesulfobacteriota</taxon>
        <taxon>Desulfuromonadia</taxon>
        <taxon>Geobacterales</taxon>
        <taxon>Geobacteraceae</taxon>
        <taxon>Pelovirga</taxon>
    </lineage>
</organism>
<dbReference type="InterPro" id="IPR011250">
    <property type="entry name" value="OMP/PagP_B-barrel"/>
</dbReference>
<dbReference type="RefSeq" id="WP_191155245.1">
    <property type="nucleotide sequence ID" value="NZ_JACWUN010000007.1"/>
</dbReference>
<evidence type="ECO:0008006" key="3">
    <source>
        <dbReference type="Google" id="ProtNLM"/>
    </source>
</evidence>
<comment type="caution">
    <text evidence="1">The sequence shown here is derived from an EMBL/GenBank/DDBJ whole genome shotgun (WGS) entry which is preliminary data.</text>
</comment>
<evidence type="ECO:0000313" key="2">
    <source>
        <dbReference type="Proteomes" id="UP000632828"/>
    </source>
</evidence>
<dbReference type="Proteomes" id="UP000632828">
    <property type="component" value="Unassembled WGS sequence"/>
</dbReference>
<evidence type="ECO:0000313" key="1">
    <source>
        <dbReference type="EMBL" id="MBD1400575.1"/>
    </source>
</evidence>
<dbReference type="GO" id="GO:0044384">
    <property type="term" value="C:host outer membrane"/>
    <property type="evidence" value="ECO:0007669"/>
    <property type="project" value="InterPro"/>
</dbReference>
<name>A0A8J6UIB7_9BACT</name>
<gene>
    <name evidence="1" type="ORF">ICT70_07815</name>
</gene>
<sequence>MSRLLFIFMVFGLLLLPFTTLAQQSRDFSPYKMGSQELTLSGSGVSDNEFDKTNLSLDIGYGYFFNQNWQGFIRQSLNIVDQPGDNAYNAATRTGVDYNFNMGNLRPFLGATIGYIYGDGVKDSFIAGPEGGLKAFLSESTFLIVAVGYDFIFEDADEANDTFDEGVFNYRLGLGYRF</sequence>
<dbReference type="AlphaFoldDB" id="A0A8J6UIB7"/>
<dbReference type="EMBL" id="JACWUN010000007">
    <property type="protein sequence ID" value="MBD1400575.1"/>
    <property type="molecule type" value="Genomic_DNA"/>
</dbReference>
<accession>A0A8J6UIB7</accession>
<reference evidence="1" key="1">
    <citation type="submission" date="2020-09" db="EMBL/GenBank/DDBJ databases">
        <title>Pelobacter alkaliphilus sp. nov., a novel anaerobic arsenate-reducing bacterium from terrestrial mud volcano.</title>
        <authorList>
            <person name="Khomyakova M.A."/>
            <person name="Merkel A.Y."/>
            <person name="Slobodkin A.I."/>
        </authorList>
    </citation>
    <scope>NUCLEOTIDE SEQUENCE</scope>
    <source>
        <strain evidence="1">M08fum</strain>
    </source>
</reference>
<keyword evidence="2" id="KW-1185">Reference proteome</keyword>
<protein>
    <recommendedName>
        <fullName evidence="3">Outer membrane protein beta-barrel domain-containing protein</fullName>
    </recommendedName>
</protein>
<proteinExistence type="predicted"/>
<dbReference type="Gene3D" id="2.40.160.20">
    <property type="match status" value="1"/>
</dbReference>